<dbReference type="GO" id="GO:0016747">
    <property type="term" value="F:acyltransferase activity, transferring groups other than amino-acyl groups"/>
    <property type="evidence" value="ECO:0007669"/>
    <property type="project" value="InterPro"/>
</dbReference>
<feature type="transmembrane region" description="Helical" evidence="2">
    <location>
        <begin position="425"/>
        <end position="446"/>
    </location>
</feature>
<dbReference type="CDD" id="cd01840">
    <property type="entry name" value="SGNH_hydrolase_yrhL_like"/>
    <property type="match status" value="1"/>
</dbReference>
<dbReference type="GO" id="GO:0009103">
    <property type="term" value="P:lipopolysaccharide biosynthetic process"/>
    <property type="evidence" value="ECO:0007669"/>
    <property type="project" value="TreeGrafter"/>
</dbReference>
<evidence type="ECO:0000259" key="3">
    <source>
        <dbReference type="Pfam" id="PF01757"/>
    </source>
</evidence>
<gene>
    <name evidence="4" type="ORF">GCM10017584_05930</name>
</gene>
<feature type="compositionally biased region" description="Low complexity" evidence="1">
    <location>
        <begin position="1"/>
        <end position="29"/>
    </location>
</feature>
<feature type="transmembrane region" description="Helical" evidence="2">
    <location>
        <begin position="208"/>
        <end position="228"/>
    </location>
</feature>
<reference evidence="4" key="2">
    <citation type="submission" date="2023-01" db="EMBL/GenBank/DDBJ databases">
        <authorList>
            <person name="Sun Q."/>
            <person name="Evtushenko L."/>
        </authorList>
    </citation>
    <scope>NUCLEOTIDE SEQUENCE</scope>
    <source>
        <strain evidence="4">VKM Ac-1401</strain>
    </source>
</reference>
<feature type="region of interest" description="Disordered" evidence="1">
    <location>
        <begin position="460"/>
        <end position="493"/>
    </location>
</feature>
<dbReference type="RefSeq" id="WP_271175691.1">
    <property type="nucleotide sequence ID" value="NZ_BAAAJO010000001.1"/>
</dbReference>
<sequence length="667" mass="70207">MTSPTTPVLTITTSPAIGLPPEAASATPAPTAPAPSAPATQPARSRRYAGLDGLRALAVAAVLVYHLFPGVLPGGFIGVDVFFVISGFLITSLLMRERRATGRLDLRRFWVRRVRRLLPAIVVLVIVCSSAALAIGGDVLVGLGRQIVGAATFSANWLSIAADSSYFNQDAPELFRNLWSLAVEEQFYLVWPLVILGLALVRPWWARLTIVSTVAVASAVGMLVLYPADGDPTRVYFGSDTHSFGLAIGAALAILVTRMRPIDLDAGESAMQVFSRRWLPPLGILSLAGLGVAAWGMHDDAAFTYQGGLVLVSVLTAIAIWAAVTPGGRLGGRLDAGPLRFVGVRSYGLYLWHWPVFVLVCALVPDEHDPVMALIVGFGSLAIGTAAALLSYRYVEQPIRRHGLLGILQAARNRMRASSPARARGIATLVVAALLTIATVVAVVVAPSATGAQQFIEKGSASLQQPAPGAGTATPPASNLRIPPDPHPVATGPDISAFGDSVMLASAPALQERFPGIAIDAVVSRQMSAAPDLVRAAREAGRLRPVVLVGLGTNGSISADTLQRIQDAAGPRRQVVFVSVQAPRSWTDGVNDTLTSYVDAHPGAAALAPWKATIAPHLDLLADDQIHPGMSGGRLYADALHSALQKLAESSTVRVVNPWDQQGPRPQ</sequence>
<dbReference type="GO" id="GO:0016020">
    <property type="term" value="C:membrane"/>
    <property type="evidence" value="ECO:0007669"/>
    <property type="project" value="TreeGrafter"/>
</dbReference>
<proteinExistence type="predicted"/>
<dbReference type="Pfam" id="PF01757">
    <property type="entry name" value="Acyl_transf_3"/>
    <property type="match status" value="1"/>
</dbReference>
<evidence type="ECO:0000313" key="4">
    <source>
        <dbReference type="EMBL" id="GLJ75020.1"/>
    </source>
</evidence>
<reference evidence="4" key="1">
    <citation type="journal article" date="2014" name="Int. J. Syst. Evol. Microbiol.">
        <title>Complete genome sequence of Corynebacterium casei LMG S-19264T (=DSM 44701T), isolated from a smear-ripened cheese.</title>
        <authorList>
            <consortium name="US DOE Joint Genome Institute (JGI-PGF)"/>
            <person name="Walter F."/>
            <person name="Albersmeier A."/>
            <person name="Kalinowski J."/>
            <person name="Ruckert C."/>
        </authorList>
    </citation>
    <scope>NUCLEOTIDE SEQUENCE</scope>
    <source>
        <strain evidence="4">VKM Ac-1401</strain>
    </source>
</reference>
<feature type="compositionally biased region" description="Low complexity" evidence="1">
    <location>
        <begin position="466"/>
        <end position="477"/>
    </location>
</feature>
<keyword evidence="4" id="KW-0012">Acyltransferase</keyword>
<dbReference type="InterPro" id="IPR002656">
    <property type="entry name" value="Acyl_transf_3_dom"/>
</dbReference>
<keyword evidence="2" id="KW-0812">Transmembrane</keyword>
<feature type="transmembrane region" description="Helical" evidence="2">
    <location>
        <begin position="116"/>
        <end position="135"/>
    </location>
</feature>
<dbReference type="SUPFAM" id="SSF52266">
    <property type="entry name" value="SGNH hydrolase"/>
    <property type="match status" value="1"/>
</dbReference>
<feature type="transmembrane region" description="Helical" evidence="2">
    <location>
        <begin position="234"/>
        <end position="257"/>
    </location>
</feature>
<feature type="domain" description="Acyltransferase 3" evidence="3">
    <location>
        <begin position="49"/>
        <end position="386"/>
    </location>
</feature>
<dbReference type="AlphaFoldDB" id="A0A9W6H6U3"/>
<feature type="transmembrane region" description="Helical" evidence="2">
    <location>
        <begin position="371"/>
        <end position="392"/>
    </location>
</feature>
<dbReference type="Proteomes" id="UP001142372">
    <property type="component" value="Unassembled WGS sequence"/>
</dbReference>
<feature type="transmembrane region" description="Helical" evidence="2">
    <location>
        <begin position="303"/>
        <end position="326"/>
    </location>
</feature>
<evidence type="ECO:0000256" key="1">
    <source>
        <dbReference type="SAM" id="MobiDB-lite"/>
    </source>
</evidence>
<keyword evidence="2" id="KW-0472">Membrane</keyword>
<keyword evidence="4" id="KW-0808">Transferase</keyword>
<feature type="transmembrane region" description="Helical" evidence="2">
    <location>
        <begin position="347"/>
        <end position="365"/>
    </location>
</feature>
<accession>A0A9W6H6U3</accession>
<dbReference type="InterPro" id="IPR050879">
    <property type="entry name" value="Acyltransferase_3"/>
</dbReference>
<keyword evidence="2" id="KW-1133">Transmembrane helix</keyword>
<feature type="region of interest" description="Disordered" evidence="1">
    <location>
        <begin position="1"/>
        <end position="42"/>
    </location>
</feature>
<keyword evidence="5" id="KW-1185">Reference proteome</keyword>
<protein>
    <submittedName>
        <fullName evidence="4">Acyltransferase</fullName>
    </submittedName>
</protein>
<dbReference type="PANTHER" id="PTHR23028:SF53">
    <property type="entry name" value="ACYL_TRANSF_3 DOMAIN-CONTAINING PROTEIN"/>
    <property type="match status" value="1"/>
</dbReference>
<evidence type="ECO:0000313" key="5">
    <source>
        <dbReference type="Proteomes" id="UP001142372"/>
    </source>
</evidence>
<organism evidence="4 5">
    <name type="scientific">Leifsonia poae</name>
    <dbReference type="NCBI Taxonomy" id="110933"/>
    <lineage>
        <taxon>Bacteria</taxon>
        <taxon>Bacillati</taxon>
        <taxon>Actinomycetota</taxon>
        <taxon>Actinomycetes</taxon>
        <taxon>Micrococcales</taxon>
        <taxon>Microbacteriaceae</taxon>
        <taxon>Leifsonia</taxon>
    </lineage>
</organism>
<feature type="transmembrane region" description="Helical" evidence="2">
    <location>
        <begin position="186"/>
        <end position="201"/>
    </location>
</feature>
<comment type="caution">
    <text evidence="4">The sequence shown here is derived from an EMBL/GenBank/DDBJ whole genome shotgun (WGS) entry which is preliminary data.</text>
</comment>
<evidence type="ECO:0000256" key="2">
    <source>
        <dbReference type="SAM" id="Phobius"/>
    </source>
</evidence>
<feature type="transmembrane region" description="Helical" evidence="2">
    <location>
        <begin position="74"/>
        <end position="95"/>
    </location>
</feature>
<dbReference type="EMBL" id="BSEN01000001">
    <property type="protein sequence ID" value="GLJ75020.1"/>
    <property type="molecule type" value="Genomic_DNA"/>
</dbReference>
<feature type="transmembrane region" description="Helical" evidence="2">
    <location>
        <begin position="278"/>
        <end position="297"/>
    </location>
</feature>
<name>A0A9W6H6U3_9MICO</name>
<dbReference type="PANTHER" id="PTHR23028">
    <property type="entry name" value="ACETYLTRANSFERASE"/>
    <property type="match status" value="1"/>
</dbReference>